<gene>
    <name evidence="2" type="ORF">NP590_14960</name>
</gene>
<dbReference type="Proteomes" id="UP001524499">
    <property type="component" value="Unassembled WGS sequence"/>
</dbReference>
<dbReference type="InterPro" id="IPR029069">
    <property type="entry name" value="HotDog_dom_sf"/>
</dbReference>
<keyword evidence="3" id="KW-1185">Reference proteome</keyword>
<evidence type="ECO:0000313" key="3">
    <source>
        <dbReference type="Proteomes" id="UP001524499"/>
    </source>
</evidence>
<dbReference type="SUPFAM" id="SSF54637">
    <property type="entry name" value="Thioesterase/thiol ester dehydrase-isomerase"/>
    <property type="match status" value="1"/>
</dbReference>
<sequence>MNVSTPIDPPRVLYPDIVASRRLADGVVLSLRIPQNLAYFAGHFEQIPIVPGVVQIQWAIHYAQGYLNLNTAFSHMEAVKFKELLLPDQQFELSLRFLKPACKLEFRYYSLDAEYSSGRIYFHEASL</sequence>
<comment type="caution">
    <text evidence="2">The sequence shown here is derived from an EMBL/GenBank/DDBJ whole genome shotgun (WGS) entry which is preliminary data.</text>
</comment>
<dbReference type="EMBL" id="JANIBJ010000029">
    <property type="protein sequence ID" value="MCQ8105414.1"/>
    <property type="molecule type" value="Genomic_DNA"/>
</dbReference>
<dbReference type="InterPro" id="IPR054545">
    <property type="entry name" value="ApeI-like"/>
</dbReference>
<feature type="domain" description="ApeI dehydratase-like" evidence="1">
    <location>
        <begin position="25"/>
        <end position="119"/>
    </location>
</feature>
<reference evidence="2 3" key="1">
    <citation type="submission" date="2022-07" db="EMBL/GenBank/DDBJ databases">
        <title>Methylomonas rivi sp. nov., Methylomonas rosea sp. nov., Methylomonas aureus sp. nov. and Methylomonas subterranea sp. nov., four novel methanotrophs isolated from a freshwater creek and the deep terrestrial subsurface.</title>
        <authorList>
            <person name="Abin C."/>
            <person name="Sankaranarayanan K."/>
            <person name="Garner C."/>
            <person name="Sindelar R."/>
            <person name="Kotary K."/>
            <person name="Garner R."/>
            <person name="Barclay S."/>
            <person name="Lawson P."/>
            <person name="Krumholz L."/>
        </authorList>
    </citation>
    <scope>NUCLEOTIDE SEQUENCE [LARGE SCALE GENOMIC DNA]</scope>
    <source>
        <strain evidence="2 3">SURF-2</strain>
    </source>
</reference>
<dbReference type="PIRSF" id="PIRSF030962">
    <property type="entry name" value="Dehydrase_ECs4332_prd"/>
    <property type="match status" value="1"/>
</dbReference>
<dbReference type="Pfam" id="PF22818">
    <property type="entry name" value="ApeI-like"/>
    <property type="match status" value="1"/>
</dbReference>
<protein>
    <submittedName>
        <fullName evidence="2">AMP-dependent synthetase</fullName>
    </submittedName>
</protein>
<dbReference type="RefSeq" id="WP_256603374.1">
    <property type="nucleotide sequence ID" value="NZ_JANIBJ010000029.1"/>
</dbReference>
<evidence type="ECO:0000313" key="2">
    <source>
        <dbReference type="EMBL" id="MCQ8105414.1"/>
    </source>
</evidence>
<name>A0ABT1TJC1_9GAMM</name>
<evidence type="ECO:0000259" key="1">
    <source>
        <dbReference type="Pfam" id="PF22818"/>
    </source>
</evidence>
<organism evidence="2 3">
    <name type="scientific">Methylomonas subterranea</name>
    <dbReference type="NCBI Taxonomy" id="2952225"/>
    <lineage>
        <taxon>Bacteria</taxon>
        <taxon>Pseudomonadati</taxon>
        <taxon>Pseudomonadota</taxon>
        <taxon>Gammaproteobacteria</taxon>
        <taxon>Methylococcales</taxon>
        <taxon>Methylococcaceae</taxon>
        <taxon>Methylomonas</taxon>
    </lineage>
</organism>
<dbReference type="InterPro" id="IPR016962">
    <property type="entry name" value="Dehydrase_ECs4332_prd"/>
</dbReference>
<dbReference type="Gene3D" id="3.10.129.10">
    <property type="entry name" value="Hotdog Thioesterase"/>
    <property type="match status" value="1"/>
</dbReference>
<accession>A0ABT1TJC1</accession>
<proteinExistence type="predicted"/>